<feature type="region of interest" description="Disordered" evidence="8">
    <location>
        <begin position="296"/>
        <end position="332"/>
    </location>
</feature>
<dbReference type="InterPro" id="IPR012913">
    <property type="entry name" value="OS9-like_dom"/>
</dbReference>
<dbReference type="Pfam" id="PF07915">
    <property type="entry name" value="PRKCSH"/>
    <property type="match status" value="2"/>
</dbReference>
<feature type="chain" id="PRO_5046255589" description="Endoplasmic reticulum lectin 1" evidence="9">
    <location>
        <begin position="18"/>
        <end position="496"/>
    </location>
</feature>
<evidence type="ECO:0000256" key="6">
    <source>
        <dbReference type="ARBA" id="ARBA00041108"/>
    </source>
</evidence>
<evidence type="ECO:0000256" key="7">
    <source>
        <dbReference type="ARBA" id="ARBA00041661"/>
    </source>
</evidence>
<evidence type="ECO:0000256" key="8">
    <source>
        <dbReference type="SAM" id="MobiDB-lite"/>
    </source>
</evidence>
<dbReference type="PANTHER" id="PTHR15414">
    <property type="entry name" value="OS-9-RELATED"/>
    <property type="match status" value="1"/>
</dbReference>
<evidence type="ECO:0000313" key="11">
    <source>
        <dbReference type="EMBL" id="CAK8671906.1"/>
    </source>
</evidence>
<proteinExistence type="predicted"/>
<comment type="caution">
    <text evidence="11">The sequence shown here is derived from an EMBL/GenBank/DDBJ whole genome shotgun (WGS) entry which is preliminary data.</text>
</comment>
<evidence type="ECO:0000256" key="5">
    <source>
        <dbReference type="ARBA" id="ARBA00037585"/>
    </source>
</evidence>
<dbReference type="Gene3D" id="2.70.130.10">
    <property type="entry name" value="Mannose-6-phosphate receptor binding domain"/>
    <property type="match status" value="2"/>
</dbReference>
<feature type="compositionally biased region" description="Basic and acidic residues" evidence="8">
    <location>
        <begin position="316"/>
        <end position="331"/>
    </location>
</feature>
<comment type="function">
    <text evidence="5">Probable lectin that binds selectively to improperly folded lumenal proteins. May function in endoplasmic reticulum quality control and endoplasmic reticulum-associated degradation (ERAD) of both non-glycosylated proteins and glycoproteins.</text>
</comment>
<organism evidence="11 12">
    <name type="scientific">Clavelina lepadiformis</name>
    <name type="common">Light-bulb sea squirt</name>
    <name type="synonym">Ascidia lepadiformis</name>
    <dbReference type="NCBI Taxonomy" id="159417"/>
    <lineage>
        <taxon>Eukaryota</taxon>
        <taxon>Metazoa</taxon>
        <taxon>Chordata</taxon>
        <taxon>Tunicata</taxon>
        <taxon>Ascidiacea</taxon>
        <taxon>Aplousobranchia</taxon>
        <taxon>Clavelinidae</taxon>
        <taxon>Clavelina</taxon>
    </lineage>
</organism>
<evidence type="ECO:0000256" key="3">
    <source>
        <dbReference type="ARBA" id="ARBA00022824"/>
    </source>
</evidence>
<accession>A0ABP0EWT0</accession>
<dbReference type="SUPFAM" id="SSF50911">
    <property type="entry name" value="Mannose 6-phosphate receptor domain"/>
    <property type="match status" value="2"/>
</dbReference>
<dbReference type="EMBL" id="CAWYQH010000001">
    <property type="protein sequence ID" value="CAK8671906.1"/>
    <property type="molecule type" value="Genomic_DNA"/>
</dbReference>
<dbReference type="PROSITE" id="PS51914">
    <property type="entry name" value="MRH"/>
    <property type="match status" value="2"/>
</dbReference>
<reference evidence="11 12" key="1">
    <citation type="submission" date="2024-02" db="EMBL/GenBank/DDBJ databases">
        <authorList>
            <person name="Daric V."/>
            <person name="Darras S."/>
        </authorList>
    </citation>
    <scope>NUCLEOTIDE SEQUENCE [LARGE SCALE GENOMIC DNA]</scope>
</reference>
<keyword evidence="3" id="KW-0256">Endoplasmic reticulum</keyword>
<evidence type="ECO:0000256" key="1">
    <source>
        <dbReference type="ARBA" id="ARBA00004240"/>
    </source>
</evidence>
<protein>
    <recommendedName>
        <fullName evidence="6">Endoplasmic reticulum lectin 1</fullName>
    </recommendedName>
    <alternativeName>
        <fullName evidence="7">ER lectin</fullName>
    </alternativeName>
</protein>
<feature type="domain" description="MRH" evidence="10">
    <location>
        <begin position="106"/>
        <end position="270"/>
    </location>
</feature>
<keyword evidence="2 9" id="KW-0732">Signal</keyword>
<feature type="signal peptide" evidence="9">
    <location>
        <begin position="1"/>
        <end position="17"/>
    </location>
</feature>
<keyword evidence="12" id="KW-1185">Reference proteome</keyword>
<evidence type="ECO:0000256" key="2">
    <source>
        <dbReference type="ARBA" id="ARBA00022729"/>
    </source>
</evidence>
<evidence type="ECO:0000313" key="12">
    <source>
        <dbReference type="Proteomes" id="UP001642483"/>
    </source>
</evidence>
<evidence type="ECO:0000259" key="10">
    <source>
        <dbReference type="PROSITE" id="PS51914"/>
    </source>
</evidence>
<name>A0ABP0EWT0_CLALP</name>
<feature type="compositionally biased region" description="Polar residues" evidence="8">
    <location>
        <begin position="298"/>
        <end position="315"/>
    </location>
</feature>
<dbReference type="InterPro" id="IPR044865">
    <property type="entry name" value="MRH_dom"/>
</dbReference>
<dbReference type="PANTHER" id="PTHR15414:SF0">
    <property type="entry name" value="ENDOPLASMIC RETICULUM LECTIN 1"/>
    <property type="match status" value="1"/>
</dbReference>
<keyword evidence="4" id="KW-1015">Disulfide bond</keyword>
<evidence type="ECO:0000256" key="4">
    <source>
        <dbReference type="ARBA" id="ARBA00023157"/>
    </source>
</evidence>
<dbReference type="InterPro" id="IPR009011">
    <property type="entry name" value="Man6P_isomerase_rcpt-bd_dom_sf"/>
</dbReference>
<sequence length="496" mass="56304">MWLKAVWLFMQIHFIESGQPFSALKDDISFRINWPGRHANIEKLAPPGLEYNSDDTFIITSVDNERYSCTVPTISITDLDGDISKDDLLAKTKAPHELLAPLFKSTACSQRIEAYWTYELCHGKHIRQFHEERVRKSGTKQESTVVYETEDGQKIVLHNDDDQNSYVKSTEFFLGYFTNKIDKNGLLIDPVMIPTNEGEVTRQKINGVKTPYYAVNMTDGTPCDIKSGSGRRSKVIYVCGPGSRNEIISVSETSSCEYELVVLTPELCKNPLYNLKGKQINEVQCIPLDNAPVKPSSLVKQLQQQPKDFPRSQSSNEKDLDDTPRKNEMRKVQSTTISTLVDKSLLKEFLSGVYCLRGGTGWWRFEYCYGKHVTQYHDDNKLGRTTIYVGKWDGMEHLKWVKSKAGKPRLTVEDKDKLTVTQVSHYYGNGDVCEETGKAREVVVRMKCKKNAQSPHSVTLFLLEPRTCSYILGIESLIICDLLDSSDENGLFTTDP</sequence>
<comment type="subcellular location">
    <subcellularLocation>
        <location evidence="1">Endoplasmic reticulum</location>
    </subcellularLocation>
</comment>
<dbReference type="InterPro" id="IPR045149">
    <property type="entry name" value="OS-9-like"/>
</dbReference>
<dbReference type="Proteomes" id="UP001642483">
    <property type="component" value="Unassembled WGS sequence"/>
</dbReference>
<feature type="domain" description="MRH" evidence="10">
    <location>
        <begin position="353"/>
        <end position="482"/>
    </location>
</feature>
<evidence type="ECO:0000256" key="9">
    <source>
        <dbReference type="SAM" id="SignalP"/>
    </source>
</evidence>
<gene>
    <name evidence="11" type="ORF">CVLEPA_LOCUS936</name>
</gene>